<evidence type="ECO:0000313" key="5">
    <source>
        <dbReference type="EMBL" id="MFC4029934.1"/>
    </source>
</evidence>
<dbReference type="CDD" id="cd02216">
    <property type="entry name" value="cupin_GDO-like_N"/>
    <property type="match status" value="1"/>
</dbReference>
<dbReference type="Gene3D" id="2.60.120.10">
    <property type="entry name" value="Jelly Rolls"/>
    <property type="match status" value="1"/>
</dbReference>
<feature type="domain" description="Cupin type-2" evidence="4">
    <location>
        <begin position="135"/>
        <end position="202"/>
    </location>
</feature>
<keyword evidence="2" id="KW-0560">Oxidoreductase</keyword>
<dbReference type="InterPro" id="IPR047183">
    <property type="entry name" value="GDO-like"/>
</dbReference>
<dbReference type="InterPro" id="IPR013096">
    <property type="entry name" value="Cupin_2"/>
</dbReference>
<dbReference type="PANTHER" id="PTHR41517:SF1">
    <property type="entry name" value="CUPIN"/>
    <property type="match status" value="1"/>
</dbReference>
<evidence type="ECO:0000256" key="1">
    <source>
        <dbReference type="ARBA" id="ARBA00022964"/>
    </source>
</evidence>
<dbReference type="PANTHER" id="PTHR41517">
    <property type="entry name" value="1,2-DIOXYGENASE PROTEIN-RELATED"/>
    <property type="match status" value="1"/>
</dbReference>
<feature type="compositionally biased region" description="Low complexity" evidence="3">
    <location>
        <begin position="23"/>
        <end position="41"/>
    </location>
</feature>
<reference evidence="6" key="1">
    <citation type="journal article" date="2019" name="Int. J. Syst. Evol. Microbiol.">
        <title>The Global Catalogue of Microorganisms (GCM) 10K type strain sequencing project: providing services to taxonomists for standard genome sequencing and annotation.</title>
        <authorList>
            <consortium name="The Broad Institute Genomics Platform"/>
            <consortium name="The Broad Institute Genome Sequencing Center for Infectious Disease"/>
            <person name="Wu L."/>
            <person name="Ma J."/>
        </authorList>
    </citation>
    <scope>NUCLEOTIDE SEQUENCE [LARGE SCALE GENOMIC DNA]</scope>
    <source>
        <strain evidence="6">CGMCC 4.7237</strain>
    </source>
</reference>
<name>A0ABV8HGC9_9ACTN</name>
<gene>
    <name evidence="5" type="ORF">ACFO3J_00450</name>
</gene>
<keyword evidence="6" id="KW-1185">Reference proteome</keyword>
<feature type="region of interest" description="Disordered" evidence="3">
    <location>
        <begin position="222"/>
        <end position="243"/>
    </location>
</feature>
<keyword evidence="1" id="KW-0223">Dioxygenase</keyword>
<comment type="caution">
    <text evidence="5">The sequence shown here is derived from an EMBL/GenBank/DDBJ whole genome shotgun (WGS) entry which is preliminary data.</text>
</comment>
<protein>
    <submittedName>
        <fullName evidence="5">Cupin domain-containing protein</fullName>
    </submittedName>
</protein>
<proteinExistence type="predicted"/>
<organism evidence="5 6">
    <name type="scientific">Streptomyces polygonati</name>
    <dbReference type="NCBI Taxonomy" id="1617087"/>
    <lineage>
        <taxon>Bacteria</taxon>
        <taxon>Bacillati</taxon>
        <taxon>Actinomycetota</taxon>
        <taxon>Actinomycetes</taxon>
        <taxon>Kitasatosporales</taxon>
        <taxon>Streptomycetaceae</taxon>
        <taxon>Streptomyces</taxon>
    </lineage>
</organism>
<feature type="compositionally biased region" description="Basic and acidic residues" evidence="3">
    <location>
        <begin position="224"/>
        <end position="234"/>
    </location>
</feature>
<feature type="region of interest" description="Disordered" evidence="3">
    <location>
        <begin position="1"/>
        <end position="41"/>
    </location>
</feature>
<dbReference type="InterPro" id="IPR014710">
    <property type="entry name" value="RmlC-like_jellyroll"/>
</dbReference>
<evidence type="ECO:0000256" key="3">
    <source>
        <dbReference type="SAM" id="MobiDB-lite"/>
    </source>
</evidence>
<dbReference type="Pfam" id="PF07883">
    <property type="entry name" value="Cupin_2"/>
    <property type="match status" value="1"/>
</dbReference>
<dbReference type="EMBL" id="JBHSBB010000001">
    <property type="protein sequence ID" value="MFC4029934.1"/>
    <property type="molecule type" value="Genomic_DNA"/>
</dbReference>
<evidence type="ECO:0000259" key="4">
    <source>
        <dbReference type="Pfam" id="PF07883"/>
    </source>
</evidence>
<dbReference type="CDD" id="cd06992">
    <property type="entry name" value="cupin_GDO-like_C"/>
    <property type="match status" value="1"/>
</dbReference>
<dbReference type="Proteomes" id="UP001595765">
    <property type="component" value="Unassembled WGS sequence"/>
</dbReference>
<sequence length="417" mass="44057">MTYDSTTPARPGAESAPLAQSVAPAAPTAPAAAPAAAPAPAETRLAEDSQLASFYADLAAVDLHPLWTITRDLLPPSPRPRSVPWLWSAPVLTELAEQALRLVPVERGGERRVLSLGNPGLGGLPYVAGTLWGAIQCLGQGETAPAHRHTPGAIRFILSGDGVATTVDGDVCDMHPGDLVLTPSWNWHDHSSTGDGPMLWFDGLDLPMIEALDAVFFEPYPDLRQPDESPHNRSETSAGPGPRFVSGAVRDVLDAEPSPLLVYRWADTDRELSRLAAESGDCLVSLEFVNPQTGASVLPTMNCGMHRLTPGATTQPVRRTGNTVFVVHRGAGSSVIEGQWFDWSAGDMFVVPSWAAVEHASAAGADLFSIGDSPVLRALGIYRELTLDAPQPVTGVFTPATPTAPAAVLTDLDTVRA</sequence>
<dbReference type="InterPro" id="IPR011051">
    <property type="entry name" value="RmlC_Cupin_sf"/>
</dbReference>
<accession>A0ABV8HGC9</accession>
<evidence type="ECO:0000313" key="6">
    <source>
        <dbReference type="Proteomes" id="UP001595765"/>
    </source>
</evidence>
<dbReference type="SUPFAM" id="SSF51182">
    <property type="entry name" value="RmlC-like cupins"/>
    <property type="match status" value="1"/>
</dbReference>
<dbReference type="RefSeq" id="WP_386424608.1">
    <property type="nucleotide sequence ID" value="NZ_JBHSBB010000001.1"/>
</dbReference>
<evidence type="ECO:0000256" key="2">
    <source>
        <dbReference type="ARBA" id="ARBA00023002"/>
    </source>
</evidence>